<dbReference type="EMBL" id="CP023701">
    <property type="protein sequence ID" value="QEU82424.1"/>
    <property type="molecule type" value="Genomic_DNA"/>
</dbReference>
<feature type="transmembrane region" description="Helical" evidence="1">
    <location>
        <begin position="62"/>
        <end position="81"/>
    </location>
</feature>
<dbReference type="Proteomes" id="UP000326831">
    <property type="component" value="Chromosome"/>
</dbReference>
<reference evidence="3 4" key="2">
    <citation type="submission" date="2017-09" db="EMBL/GenBank/DDBJ databases">
        <authorList>
            <person name="Lee N."/>
            <person name="Cho B.-K."/>
        </authorList>
    </citation>
    <scope>NUCLEOTIDE SEQUENCE [LARGE SCALE GENOMIC DNA]</scope>
    <source>
        <strain evidence="3 4">ATCC 27467</strain>
    </source>
</reference>
<name>A0A5P2UY53_9ACTN</name>
<accession>A0A5P2UY53</accession>
<evidence type="ECO:0000313" key="3">
    <source>
        <dbReference type="EMBL" id="QEU82424.1"/>
    </source>
</evidence>
<dbReference type="EMBL" id="BMVX01000011">
    <property type="protein sequence ID" value="GGZ70818.1"/>
    <property type="molecule type" value="Genomic_DNA"/>
</dbReference>
<dbReference type="Proteomes" id="UP000634660">
    <property type="component" value="Unassembled WGS sequence"/>
</dbReference>
<keyword evidence="1" id="KW-1133">Transmembrane helix</keyword>
<evidence type="ECO:0000313" key="4">
    <source>
        <dbReference type="Proteomes" id="UP000326831"/>
    </source>
</evidence>
<reference evidence="2" key="1">
    <citation type="journal article" date="2014" name="Int. J. Syst. Evol. Microbiol.">
        <title>Complete genome sequence of Corynebacterium casei LMG S-19264T (=DSM 44701T), isolated from a smear-ripened cheese.</title>
        <authorList>
            <consortium name="US DOE Joint Genome Institute (JGI-PGF)"/>
            <person name="Walter F."/>
            <person name="Albersmeier A."/>
            <person name="Kalinowski J."/>
            <person name="Ruckert C."/>
        </authorList>
    </citation>
    <scope>NUCLEOTIDE SEQUENCE</scope>
    <source>
        <strain evidence="2">JCM 4834</strain>
    </source>
</reference>
<protein>
    <submittedName>
        <fullName evidence="3">Uncharacterized protein</fullName>
    </submittedName>
</protein>
<keyword evidence="1" id="KW-0812">Transmembrane</keyword>
<evidence type="ECO:0000313" key="2">
    <source>
        <dbReference type="EMBL" id="GGZ70818.1"/>
    </source>
</evidence>
<dbReference type="RefSeq" id="WP_150521427.1">
    <property type="nucleotide sequence ID" value="NZ_BMVX01000011.1"/>
</dbReference>
<dbReference type="OrthoDB" id="470317at1883"/>
<keyword evidence="4" id="KW-1185">Reference proteome</keyword>
<reference evidence="2" key="3">
    <citation type="submission" date="2020-09" db="EMBL/GenBank/DDBJ databases">
        <authorList>
            <person name="Sun Q."/>
            <person name="Ohkuma M."/>
        </authorList>
    </citation>
    <scope>NUCLEOTIDE SEQUENCE</scope>
    <source>
        <strain evidence="2">JCM 4834</strain>
    </source>
</reference>
<gene>
    <name evidence="3" type="ORF">CP968_32905</name>
    <name evidence="2" type="ORF">GCM10010371_33530</name>
</gene>
<dbReference type="KEGG" id="ssub:CP968_32905"/>
<keyword evidence="1" id="KW-0472">Membrane</keyword>
<proteinExistence type="predicted"/>
<organism evidence="3 4">
    <name type="scientific">Streptomyces subrutilus</name>
    <dbReference type="NCBI Taxonomy" id="36818"/>
    <lineage>
        <taxon>Bacteria</taxon>
        <taxon>Bacillati</taxon>
        <taxon>Actinomycetota</taxon>
        <taxon>Actinomycetes</taxon>
        <taxon>Kitasatosporales</taxon>
        <taxon>Streptomycetaceae</taxon>
        <taxon>Streptomyces</taxon>
    </lineage>
</organism>
<feature type="transmembrane region" description="Helical" evidence="1">
    <location>
        <begin position="6"/>
        <end position="30"/>
    </location>
</feature>
<evidence type="ECO:0000256" key="1">
    <source>
        <dbReference type="SAM" id="Phobius"/>
    </source>
</evidence>
<dbReference type="AlphaFoldDB" id="A0A5P2UY53"/>
<feature type="transmembrane region" description="Helical" evidence="1">
    <location>
        <begin position="37"/>
        <end position="56"/>
    </location>
</feature>
<sequence>MAGRVAGFAVSGAVLAGVPVGTYLAAWAAWEGRLGPWTAPLFLSVVLLHWVAVWWAARHDGAAVAVVVLVLNLSWMLLVHLRIDLREERAVHERGVTERAVVTQWIRTSDPFAGVRDAVTAIELALPAGGAARLELDGAGAPPVGAAVQVTRDPDGRVPIRLGGPPAAPGGGPATIALVLVLGSSLFLSARAAAAVHDALS</sequence>